<dbReference type="SUPFAM" id="SSF52540">
    <property type="entry name" value="P-loop containing nucleoside triphosphate hydrolases"/>
    <property type="match status" value="2"/>
</dbReference>
<dbReference type="CDD" id="cd03216">
    <property type="entry name" value="ABC_Carb_Monos_I"/>
    <property type="match status" value="1"/>
</dbReference>
<dbReference type="CDD" id="cd03215">
    <property type="entry name" value="ABC_Carb_Monos_II"/>
    <property type="match status" value="1"/>
</dbReference>
<dbReference type="PROSITE" id="PS00211">
    <property type="entry name" value="ABC_TRANSPORTER_1"/>
    <property type="match status" value="1"/>
</dbReference>
<dbReference type="InterPro" id="IPR027417">
    <property type="entry name" value="P-loop_NTPase"/>
</dbReference>
<dbReference type="Pfam" id="PF00005">
    <property type="entry name" value="ABC_tran"/>
    <property type="match status" value="2"/>
</dbReference>
<dbReference type="AlphaFoldDB" id="A0A1Y5PCK6"/>
<dbReference type="Gene3D" id="3.40.50.300">
    <property type="entry name" value="P-loop containing nucleotide triphosphate hydrolases"/>
    <property type="match status" value="2"/>
</dbReference>
<dbReference type="RefSeq" id="WP_295576706.1">
    <property type="nucleotide sequence ID" value="NZ_FLQR01000008.1"/>
</dbReference>
<accession>A0A1Y5PCK6</accession>
<name>A0A1Y5PCK6_9MICO</name>
<keyword evidence="4 6" id="KW-0067">ATP-binding</keyword>
<organism evidence="6">
    <name type="scientific">uncultured Microbacterium sp</name>
    <dbReference type="NCBI Taxonomy" id="191216"/>
    <lineage>
        <taxon>Bacteria</taxon>
        <taxon>Bacillati</taxon>
        <taxon>Actinomycetota</taxon>
        <taxon>Actinomycetes</taxon>
        <taxon>Micrococcales</taxon>
        <taxon>Microbacteriaceae</taxon>
        <taxon>Microbacterium</taxon>
        <taxon>environmental samples</taxon>
    </lineage>
</organism>
<dbReference type="PANTHER" id="PTHR43790:SF9">
    <property type="entry name" value="GALACTOFURANOSE TRANSPORTER ATP-BINDING PROTEIN YTFR"/>
    <property type="match status" value="1"/>
</dbReference>
<evidence type="ECO:0000256" key="3">
    <source>
        <dbReference type="ARBA" id="ARBA00022741"/>
    </source>
</evidence>
<dbReference type="GO" id="GO:0016887">
    <property type="term" value="F:ATP hydrolysis activity"/>
    <property type="evidence" value="ECO:0007669"/>
    <property type="project" value="InterPro"/>
</dbReference>
<gene>
    <name evidence="6" type="primary">rbsA</name>
    <name evidence="6" type="ORF">MIPYR_40281</name>
</gene>
<sequence length="517" mass="56117">MSVSATGIRPVDTEAPVLAVHDLRKSYAETRALDGVTFEVRRHEVVGLIGENGAGKSTLLKMLVGLVQPDSGRIELRGTPVKMRGIAQAGAAGIGMVFQEQSLIPNITVAENILLAAEGDAVRGGVYRWSELKRRAQVQLDKIGSDIRPDAVTETLSFADRQFVEIAKVLATEERTNAEPVVLLDEPTSVLDRDETEILFAQIERLRTRASVVFVSHRLDEVLRVSDRVYVLRNGQTVAECTPGEVDEAALRRLMIGRDLEGSHYGEEDQRPPQDEVRLAVRGLTVRGVCDGVDFDLRAGEVLGIAGVQGSGREELCRALFGALGMKSGSITLDDDAIRPRTPRAAIAHGLGFVPAERRSEGMVGTMTVAENMTLPHIGEVCTGPVLRRGRERRLADTWIERLRIKTPSAAAPIGALSGGNQQKAVLARWLVSDGLRVLILDHPTRGLDVGAKGEVYRLIRELTASGVAVLLMADSLEELIAMSHRVLVMKDGRVTDTIDASPGEKPTPLTILERMI</sequence>
<dbReference type="InterPro" id="IPR050107">
    <property type="entry name" value="ABC_carbohydrate_import_ATPase"/>
</dbReference>
<feature type="domain" description="ABC transporter" evidence="5">
    <location>
        <begin position="271"/>
        <end position="517"/>
    </location>
</feature>
<dbReference type="InterPro" id="IPR003593">
    <property type="entry name" value="AAA+_ATPase"/>
</dbReference>
<dbReference type="GO" id="GO:0005524">
    <property type="term" value="F:ATP binding"/>
    <property type="evidence" value="ECO:0007669"/>
    <property type="project" value="UniProtKB-KW"/>
</dbReference>
<evidence type="ECO:0000256" key="2">
    <source>
        <dbReference type="ARBA" id="ARBA00022737"/>
    </source>
</evidence>
<dbReference type="InterPro" id="IPR017871">
    <property type="entry name" value="ABC_transporter-like_CS"/>
</dbReference>
<dbReference type="EC" id="3.6.3.17" evidence="6"/>
<keyword evidence="3" id="KW-0547">Nucleotide-binding</keyword>
<evidence type="ECO:0000259" key="5">
    <source>
        <dbReference type="PROSITE" id="PS50893"/>
    </source>
</evidence>
<reference evidence="6" key="1">
    <citation type="submission" date="2016-03" db="EMBL/GenBank/DDBJ databases">
        <authorList>
            <person name="Ploux O."/>
        </authorList>
    </citation>
    <scope>NUCLEOTIDE SEQUENCE</scope>
    <source>
        <strain evidence="6">UC1</strain>
    </source>
</reference>
<dbReference type="PANTHER" id="PTHR43790">
    <property type="entry name" value="CARBOHYDRATE TRANSPORT ATP-BINDING PROTEIN MG119-RELATED"/>
    <property type="match status" value="1"/>
</dbReference>
<evidence type="ECO:0000313" key="6">
    <source>
        <dbReference type="EMBL" id="SBS73638.1"/>
    </source>
</evidence>
<keyword evidence="1" id="KW-0813">Transport</keyword>
<proteinExistence type="predicted"/>
<evidence type="ECO:0000256" key="1">
    <source>
        <dbReference type="ARBA" id="ARBA00022448"/>
    </source>
</evidence>
<keyword evidence="6" id="KW-0378">Hydrolase</keyword>
<protein>
    <submittedName>
        <fullName evidence="6">Ribose import ATP-binding protein RbsA 1</fullName>
        <ecNumber evidence="6">3.6.3.17</ecNumber>
    </submittedName>
</protein>
<evidence type="ECO:0000256" key="4">
    <source>
        <dbReference type="ARBA" id="ARBA00022840"/>
    </source>
</evidence>
<keyword evidence="2" id="KW-0677">Repeat</keyword>
<dbReference type="PROSITE" id="PS50893">
    <property type="entry name" value="ABC_TRANSPORTER_2"/>
    <property type="match status" value="2"/>
</dbReference>
<feature type="domain" description="ABC transporter" evidence="5">
    <location>
        <begin position="18"/>
        <end position="259"/>
    </location>
</feature>
<dbReference type="EMBL" id="FLQR01000008">
    <property type="protein sequence ID" value="SBS73638.1"/>
    <property type="molecule type" value="Genomic_DNA"/>
</dbReference>
<dbReference type="InterPro" id="IPR003439">
    <property type="entry name" value="ABC_transporter-like_ATP-bd"/>
</dbReference>
<dbReference type="SMART" id="SM00382">
    <property type="entry name" value="AAA"/>
    <property type="match status" value="2"/>
</dbReference>